<accession>A0ABW4XPU0</accession>
<comment type="caution">
    <text evidence="1">The sequence shown here is derived from an EMBL/GenBank/DDBJ whole genome shotgun (WGS) entry which is preliminary data.</text>
</comment>
<keyword evidence="2" id="KW-1185">Reference proteome</keyword>
<name>A0ABW4XPU0_9GAMM</name>
<dbReference type="InterPro" id="IPR012663">
    <property type="entry name" value="CHP02450_Tryp"/>
</dbReference>
<dbReference type="Proteomes" id="UP001597380">
    <property type="component" value="Unassembled WGS sequence"/>
</dbReference>
<gene>
    <name evidence="1" type="ORF">ACFSJ3_10720</name>
</gene>
<reference evidence="2" key="1">
    <citation type="journal article" date="2019" name="Int. J. Syst. Evol. Microbiol.">
        <title>The Global Catalogue of Microorganisms (GCM) 10K type strain sequencing project: providing services to taxonomists for standard genome sequencing and annotation.</title>
        <authorList>
            <consortium name="The Broad Institute Genomics Platform"/>
            <consortium name="The Broad Institute Genome Sequencing Center for Infectious Disease"/>
            <person name="Wu L."/>
            <person name="Ma J."/>
        </authorList>
    </citation>
    <scope>NUCLEOTIDE SEQUENCE [LARGE SCALE GENOMIC DNA]</scope>
    <source>
        <strain evidence="2">CGMCC 1.10992</strain>
    </source>
</reference>
<dbReference type="EMBL" id="JBHUHT010000012">
    <property type="protein sequence ID" value="MFD2096458.1"/>
    <property type="molecule type" value="Genomic_DNA"/>
</dbReference>
<dbReference type="Pfam" id="PF09493">
    <property type="entry name" value="DUF2389"/>
    <property type="match status" value="1"/>
</dbReference>
<proteinExistence type="predicted"/>
<dbReference type="NCBIfam" id="TIGR02450">
    <property type="entry name" value="TIGR02450 family Trp-rich protein"/>
    <property type="match status" value="1"/>
</dbReference>
<dbReference type="RefSeq" id="WP_345339157.1">
    <property type="nucleotide sequence ID" value="NZ_BAABLI010000008.1"/>
</dbReference>
<sequence length="71" mass="8277">MNTFNPNKLRMSKWTNVGGTGSHKHYVVTDISMDEEGAIESCTMEAVGSHQERTVEWQELYDNRRWKSGWE</sequence>
<evidence type="ECO:0000313" key="1">
    <source>
        <dbReference type="EMBL" id="MFD2096458.1"/>
    </source>
</evidence>
<protein>
    <submittedName>
        <fullName evidence="1">TIGR02450 family Trp-rich protein</fullName>
    </submittedName>
</protein>
<organism evidence="1 2">
    <name type="scientific">Corallincola platygyrae</name>
    <dbReference type="NCBI Taxonomy" id="1193278"/>
    <lineage>
        <taxon>Bacteria</taxon>
        <taxon>Pseudomonadati</taxon>
        <taxon>Pseudomonadota</taxon>
        <taxon>Gammaproteobacteria</taxon>
        <taxon>Alteromonadales</taxon>
        <taxon>Psychromonadaceae</taxon>
        <taxon>Corallincola</taxon>
    </lineage>
</organism>
<evidence type="ECO:0000313" key="2">
    <source>
        <dbReference type="Proteomes" id="UP001597380"/>
    </source>
</evidence>